<dbReference type="AlphaFoldDB" id="A0AB33KNV8"/>
<proteinExistence type="predicted"/>
<sequence>MLTYQDVVTTKLDTLTTAAGQWDAMAKAFKDVEDLYKNKVQPVATDGGWHGLTAASASAQFKATRAQLQGAQTEAKAIASLLRDAHTQFVTLRKVVTDTVAKAVEDDMSVDSHGKATYDFSKIAQYRNDPDYQDYVAKRRRAEATWTRRIKEAVQAVDDADQGAKLALRKAAGVKTGLEKALPGTAHGFNSTAVGDIEVYEAREAKSYADTVLDGGKLSATERANWERLNRDNADDPKYSQTLLNSLGPEDTLKLENRLLDLAYVDDKAGKKDYLGLQQGLADTLAGATRVPVFKDDQGKTIPYGAKGYQEKFADWKKTGQADFYNNWREGMQKAGVKQYDLDVVGDKISVGIAQGQQARGYQSLVTLMQQGDGYSPQFLADITDDMIEAERKDKDIWDLHGSFEGKEDGWFANDPVDGALSVMSKDPEAATGYLDPAADGDKDRLTYLLRDRGDVWDTTNTTNWRGNLQTIGSDTFDEDVRAGLGLALEAATTGQEAKSPGTELGRHSEAQARIMHDTINLLDYGDAQGKGDDDEGRVGKAVETLSKEDHASLRGPLARAMASYSPDTVDILAGDGPGGRTGKEGALAEGDGSQIQNSRSSVLRMMRGVSEDSENYFLIREGQQMYMSEQLSSENFDSLEGIKNRAAKQGEVYGAVNAVGGDLDLGARDAALSEAGDKRVYGYHLVGGMITGLPVAGDMAQRTVDGVANEWLKAVTAEEGLLARERISSSNDAAEQQLDEYFKDWGTLNHQSKDDIGATQREARQSYMGGRELAYDALRERK</sequence>
<evidence type="ECO:0008006" key="2">
    <source>
        <dbReference type="Google" id="ProtNLM"/>
    </source>
</evidence>
<name>A0AB33KNV8_9ACTN</name>
<organism evidence="1">
    <name type="scientific">Streptomyces sp. CMC78</name>
    <dbReference type="NCBI Taxonomy" id="3231512"/>
    <lineage>
        <taxon>Bacteria</taxon>
        <taxon>Bacillati</taxon>
        <taxon>Actinomycetota</taxon>
        <taxon>Actinomycetes</taxon>
        <taxon>Kitasatosporales</taxon>
        <taxon>Streptomycetaceae</taxon>
        <taxon>Streptomyces</taxon>
    </lineage>
</organism>
<dbReference type="RefSeq" id="WP_408054257.1">
    <property type="nucleotide sequence ID" value="NZ_AP035884.1"/>
</dbReference>
<accession>A0AB33KNV8</accession>
<dbReference type="EMBL" id="AP035884">
    <property type="protein sequence ID" value="BFP55104.1"/>
    <property type="molecule type" value="Genomic_DNA"/>
</dbReference>
<evidence type="ECO:0000313" key="1">
    <source>
        <dbReference type="EMBL" id="BFP55104.1"/>
    </source>
</evidence>
<dbReference type="KEGG" id="stcm:SCMC78_49110"/>
<gene>
    <name evidence="1" type="ORF">SCMC78_49110</name>
</gene>
<reference evidence="1" key="1">
    <citation type="submission" date="2024-07" db="EMBL/GenBank/DDBJ databases">
        <title>Complete genome sequences of cellulolytic bacteria, Kitasatospora sp. CMC57 and Streptomyces sp. CMC78, isolated from Japanese agricultural soil.</title>
        <authorList>
            <person name="Hashimoto T."/>
            <person name="Ito M."/>
            <person name="Iwamoto M."/>
            <person name="Fukahori D."/>
            <person name="Shoda T."/>
            <person name="Sakoda M."/>
            <person name="Morohoshi T."/>
            <person name="Mitsuboshi M."/>
            <person name="Nishizawa T."/>
        </authorList>
    </citation>
    <scope>NUCLEOTIDE SEQUENCE</scope>
    <source>
        <strain evidence="1">CMC78</strain>
    </source>
</reference>
<protein>
    <recommendedName>
        <fullName evidence="2">AG2 protein</fullName>
    </recommendedName>
</protein>